<dbReference type="InterPro" id="IPR013324">
    <property type="entry name" value="RNA_pol_sigma_r3/r4-like"/>
</dbReference>
<dbReference type="InterPro" id="IPR013249">
    <property type="entry name" value="RNA_pol_sigma70_r4_t2"/>
</dbReference>
<dbReference type="GO" id="GO:0003677">
    <property type="term" value="F:DNA binding"/>
    <property type="evidence" value="ECO:0007669"/>
    <property type="project" value="InterPro"/>
</dbReference>
<dbReference type="Proteomes" id="UP001139493">
    <property type="component" value="Unassembled WGS sequence"/>
</dbReference>
<accession>A0A9X2G4D2</accession>
<proteinExistence type="inferred from homology"/>
<sequence length="222" mass="24496">MPSGFSEGELQVFLAERTRLLWVAHRVVGDPAAAEDVVQDAWLRWQRTDKRQVASPPAWLTTATTHLAINVVRSARYRHERLTDLTRLGALDVGDGPADSAERAVVVDRLLAFLMARLTASELAACLLRRCFSYPYQEIAALLRTTVPNARQLVHRSRTDLAGSTVRRVDAAEHRRLAAAFTAAAVDGDLARLERVLAAGAGRLAHDSVRPSGQRWDRSQSV</sequence>
<dbReference type="InterPro" id="IPR013325">
    <property type="entry name" value="RNA_pol_sigma_r2"/>
</dbReference>
<comment type="caution">
    <text evidence="7">The sequence shown here is derived from an EMBL/GenBank/DDBJ whole genome shotgun (WGS) entry which is preliminary data.</text>
</comment>
<dbReference type="InterPro" id="IPR052704">
    <property type="entry name" value="ECF_Sigma-70_Domain"/>
</dbReference>
<keyword evidence="8" id="KW-1185">Reference proteome</keyword>
<organism evidence="7 8">
    <name type="scientific">Promicromonospora thailandica</name>
    <dbReference type="NCBI Taxonomy" id="765201"/>
    <lineage>
        <taxon>Bacteria</taxon>
        <taxon>Bacillati</taxon>
        <taxon>Actinomycetota</taxon>
        <taxon>Actinomycetes</taxon>
        <taxon>Micrococcales</taxon>
        <taxon>Promicromonosporaceae</taxon>
        <taxon>Promicromonospora</taxon>
    </lineage>
</organism>
<dbReference type="GO" id="GO:0016987">
    <property type="term" value="F:sigma factor activity"/>
    <property type="evidence" value="ECO:0007669"/>
    <property type="project" value="UniProtKB-KW"/>
</dbReference>
<dbReference type="GO" id="GO:0006352">
    <property type="term" value="P:DNA-templated transcription initiation"/>
    <property type="evidence" value="ECO:0007669"/>
    <property type="project" value="InterPro"/>
</dbReference>
<evidence type="ECO:0000256" key="2">
    <source>
        <dbReference type="ARBA" id="ARBA00023015"/>
    </source>
</evidence>
<dbReference type="AlphaFoldDB" id="A0A9X2G4D2"/>
<dbReference type="PANTHER" id="PTHR30173">
    <property type="entry name" value="SIGMA 19 FACTOR"/>
    <property type="match status" value="1"/>
</dbReference>
<dbReference type="NCBIfam" id="TIGR02937">
    <property type="entry name" value="sigma70-ECF"/>
    <property type="match status" value="1"/>
</dbReference>
<dbReference type="SUPFAM" id="SSF88946">
    <property type="entry name" value="Sigma2 domain of RNA polymerase sigma factors"/>
    <property type="match status" value="1"/>
</dbReference>
<dbReference type="InterPro" id="IPR007627">
    <property type="entry name" value="RNA_pol_sigma70_r2"/>
</dbReference>
<evidence type="ECO:0000256" key="3">
    <source>
        <dbReference type="ARBA" id="ARBA00023082"/>
    </source>
</evidence>
<reference evidence="7" key="1">
    <citation type="submission" date="2022-06" db="EMBL/GenBank/DDBJ databases">
        <title>Genomic Encyclopedia of Archaeal and Bacterial Type Strains, Phase II (KMG-II): from individual species to whole genera.</title>
        <authorList>
            <person name="Goeker M."/>
        </authorList>
    </citation>
    <scope>NUCLEOTIDE SEQUENCE</scope>
    <source>
        <strain evidence="7">DSM 26652</strain>
    </source>
</reference>
<dbReference type="Pfam" id="PF04542">
    <property type="entry name" value="Sigma70_r2"/>
    <property type="match status" value="1"/>
</dbReference>
<dbReference type="RefSeq" id="WP_253839102.1">
    <property type="nucleotide sequence ID" value="NZ_JAMTCS010000014.1"/>
</dbReference>
<dbReference type="SUPFAM" id="SSF88659">
    <property type="entry name" value="Sigma3 and sigma4 domains of RNA polymerase sigma factors"/>
    <property type="match status" value="1"/>
</dbReference>
<dbReference type="Pfam" id="PF08281">
    <property type="entry name" value="Sigma70_r4_2"/>
    <property type="match status" value="1"/>
</dbReference>
<dbReference type="Gene3D" id="1.10.10.10">
    <property type="entry name" value="Winged helix-like DNA-binding domain superfamily/Winged helix DNA-binding domain"/>
    <property type="match status" value="1"/>
</dbReference>
<keyword evidence="2" id="KW-0805">Transcription regulation</keyword>
<dbReference type="PANTHER" id="PTHR30173:SF36">
    <property type="entry name" value="ECF RNA POLYMERASE SIGMA FACTOR SIGJ"/>
    <property type="match status" value="1"/>
</dbReference>
<feature type="domain" description="RNA polymerase sigma factor 70 region 4 type 2" evidence="6">
    <location>
        <begin position="112"/>
        <end position="161"/>
    </location>
</feature>
<evidence type="ECO:0000313" key="8">
    <source>
        <dbReference type="Proteomes" id="UP001139493"/>
    </source>
</evidence>
<dbReference type="InterPro" id="IPR036388">
    <property type="entry name" value="WH-like_DNA-bd_sf"/>
</dbReference>
<dbReference type="EMBL" id="JAMTCS010000014">
    <property type="protein sequence ID" value="MCP2266875.1"/>
    <property type="molecule type" value="Genomic_DNA"/>
</dbReference>
<evidence type="ECO:0000256" key="4">
    <source>
        <dbReference type="ARBA" id="ARBA00023163"/>
    </source>
</evidence>
<dbReference type="InterPro" id="IPR014284">
    <property type="entry name" value="RNA_pol_sigma-70_dom"/>
</dbReference>
<dbReference type="Gene3D" id="1.10.1740.10">
    <property type="match status" value="1"/>
</dbReference>
<gene>
    <name evidence="7" type="ORF">APR03_004245</name>
</gene>
<evidence type="ECO:0000259" key="6">
    <source>
        <dbReference type="Pfam" id="PF08281"/>
    </source>
</evidence>
<protein>
    <submittedName>
        <fullName evidence="7">RNA polymerase sigma factor, sigma-70 family</fullName>
    </submittedName>
</protein>
<feature type="domain" description="RNA polymerase sigma-70 region 2" evidence="5">
    <location>
        <begin position="16"/>
        <end position="76"/>
    </location>
</feature>
<name>A0A9X2G4D2_9MICO</name>
<comment type="similarity">
    <text evidence="1">Belongs to the sigma-70 factor family. ECF subfamily.</text>
</comment>
<keyword evidence="3" id="KW-0731">Sigma factor</keyword>
<evidence type="ECO:0000313" key="7">
    <source>
        <dbReference type="EMBL" id="MCP2266875.1"/>
    </source>
</evidence>
<evidence type="ECO:0000259" key="5">
    <source>
        <dbReference type="Pfam" id="PF04542"/>
    </source>
</evidence>
<evidence type="ECO:0000256" key="1">
    <source>
        <dbReference type="ARBA" id="ARBA00010641"/>
    </source>
</evidence>
<keyword evidence="4" id="KW-0804">Transcription</keyword>